<sequence>MMMALTESLQFLLDEATAEQNVPGGVLYVATPEGKYEIASGFSYVTKRHKVQRRDRFRIGAITQVFVATVVLQLYQNRALNLEDNLTKWLDKEICDRLENSDKITIRQLLNHSSGLDDYLETDEFQQAVSQRDKNQFWTAKEAICLVDNLESLGVPGAGHCYSNTNYILLELIVEAVTGNPLYQEMRSRIFDPLGLKDTFTEYRETPPPKHKSCQNCISPEKFGTGLGDRGLISSAYDVGKFAETLFMTDELLNEDTFDQMIHWFQDNEGGFYGLGVNSWDAKEWGDVWGYTGGIDGYSSALWHLPDEEMTIVVLLDEDINTTPDYIIERVLAVILEDEL</sequence>
<dbReference type="PANTHER" id="PTHR46825:SF7">
    <property type="entry name" value="D-ALANYL-D-ALANINE CARBOXYPEPTIDASE"/>
    <property type="match status" value="1"/>
</dbReference>
<dbReference type="PANTHER" id="PTHR46825">
    <property type="entry name" value="D-ALANYL-D-ALANINE-CARBOXYPEPTIDASE/ENDOPEPTIDASE AMPH"/>
    <property type="match status" value="1"/>
</dbReference>
<dbReference type="InterPro" id="IPR001466">
    <property type="entry name" value="Beta-lactam-related"/>
</dbReference>
<evidence type="ECO:0000259" key="1">
    <source>
        <dbReference type="Pfam" id="PF00144"/>
    </source>
</evidence>
<feature type="domain" description="Beta-lactamase-related" evidence="1">
    <location>
        <begin position="13"/>
        <end position="319"/>
    </location>
</feature>
<keyword evidence="3" id="KW-1185">Reference proteome</keyword>
<reference evidence="2 3" key="1">
    <citation type="journal article" date="2019" name="J Genomics">
        <title>The Draft Genome of a Hydrogen-producing Cyanobacterium, Arthrospira platensis NIES-46.</title>
        <authorList>
            <person name="Suzuki S."/>
            <person name="Yamaguchi H."/>
            <person name="Kawachi M."/>
        </authorList>
    </citation>
    <scope>NUCLEOTIDE SEQUENCE [LARGE SCALE GENOMIC DNA]</scope>
    <source>
        <strain evidence="2 3">NIES-46</strain>
    </source>
</reference>
<dbReference type="RefSeq" id="WP_035737332.1">
    <property type="nucleotide sequence ID" value="NZ_BIMW01000122.1"/>
</dbReference>
<dbReference type="GeneID" id="301683911"/>
<evidence type="ECO:0000313" key="2">
    <source>
        <dbReference type="EMBL" id="GCE95044.1"/>
    </source>
</evidence>
<name>A0A5M3T6E0_LIMPL</name>
<dbReference type="InterPro" id="IPR050491">
    <property type="entry name" value="AmpC-like"/>
</dbReference>
<dbReference type="Pfam" id="PF00144">
    <property type="entry name" value="Beta-lactamase"/>
    <property type="match status" value="1"/>
</dbReference>
<dbReference type="InterPro" id="IPR012338">
    <property type="entry name" value="Beta-lactam/transpept-like"/>
</dbReference>
<proteinExistence type="predicted"/>
<dbReference type="SUPFAM" id="SSF56601">
    <property type="entry name" value="beta-lactamase/transpeptidase-like"/>
    <property type="match status" value="1"/>
</dbReference>
<protein>
    <submittedName>
        <fullName evidence="2">Peptidase</fullName>
    </submittedName>
</protein>
<comment type="caution">
    <text evidence="2">The sequence shown here is derived from an EMBL/GenBank/DDBJ whole genome shotgun (WGS) entry which is preliminary data.</text>
</comment>
<dbReference type="Gene3D" id="3.40.710.10">
    <property type="entry name" value="DD-peptidase/beta-lactamase superfamily"/>
    <property type="match status" value="1"/>
</dbReference>
<accession>A0A5M3T6E0</accession>
<dbReference type="EMBL" id="BIMW01000122">
    <property type="protein sequence ID" value="GCE95044.1"/>
    <property type="molecule type" value="Genomic_DNA"/>
</dbReference>
<organism evidence="2 3">
    <name type="scientific">Limnospira platensis NIES-46</name>
    <dbReference type="NCBI Taxonomy" id="1236695"/>
    <lineage>
        <taxon>Bacteria</taxon>
        <taxon>Bacillati</taxon>
        <taxon>Cyanobacteriota</taxon>
        <taxon>Cyanophyceae</taxon>
        <taxon>Oscillatoriophycideae</taxon>
        <taxon>Oscillatoriales</taxon>
        <taxon>Sirenicapillariaceae</taxon>
        <taxon>Limnospira</taxon>
    </lineage>
</organism>
<gene>
    <name evidence="2" type="ORF">NIES46_31050</name>
</gene>
<dbReference type="Proteomes" id="UP000326169">
    <property type="component" value="Unassembled WGS sequence"/>
</dbReference>
<evidence type="ECO:0000313" key="3">
    <source>
        <dbReference type="Proteomes" id="UP000326169"/>
    </source>
</evidence>